<reference evidence="2" key="3">
    <citation type="submission" date="2015-04" db="UniProtKB">
        <authorList>
            <consortium name="EnsemblPlants"/>
        </authorList>
    </citation>
    <scope>IDENTIFICATION</scope>
    <source>
        <strain evidence="2">cv. Jemalong A17</strain>
    </source>
</reference>
<reference evidence="1 3" key="2">
    <citation type="journal article" date="2014" name="BMC Genomics">
        <title>An improved genome release (version Mt4.0) for the model legume Medicago truncatula.</title>
        <authorList>
            <person name="Tang H."/>
            <person name="Krishnakumar V."/>
            <person name="Bidwell S."/>
            <person name="Rosen B."/>
            <person name="Chan A."/>
            <person name="Zhou S."/>
            <person name="Gentzbittel L."/>
            <person name="Childs K.L."/>
            <person name="Yandell M."/>
            <person name="Gundlach H."/>
            <person name="Mayer K.F."/>
            <person name="Schwartz D.C."/>
            <person name="Town C.D."/>
        </authorList>
    </citation>
    <scope>GENOME REANNOTATION</scope>
    <source>
        <strain evidence="1">A17</strain>
        <strain evidence="2 3">cv. Jemalong A17</strain>
    </source>
</reference>
<sequence>MKCHFSLKSPSSVCHKPIGESSAVFTSSLHVELGFCFFATTSDPFMILSDSLMTLKSKALTKIKLRRIPEHSKVDKGIYTTKEAFWLLDNGHLSSWNDFRLIGRSCKLVDSDVQEIVTGSDDVKK</sequence>
<gene>
    <name evidence="1" type="ordered locus">MTR_2g061480</name>
</gene>
<evidence type="ECO:0000313" key="1">
    <source>
        <dbReference type="EMBL" id="KEH38167.1"/>
    </source>
</evidence>
<protein>
    <submittedName>
        <fullName evidence="1 2">Uncharacterized protein</fullName>
    </submittedName>
</protein>
<dbReference type="EnsemblPlants" id="KEH38167">
    <property type="protein sequence ID" value="KEH38167"/>
    <property type="gene ID" value="MTR_2g061480"/>
</dbReference>
<reference evidence="1 3" key="1">
    <citation type="journal article" date="2011" name="Nature">
        <title>The Medicago genome provides insight into the evolution of rhizobial symbioses.</title>
        <authorList>
            <person name="Young N.D."/>
            <person name="Debelle F."/>
            <person name="Oldroyd G.E."/>
            <person name="Geurts R."/>
            <person name="Cannon S.B."/>
            <person name="Udvardi M.K."/>
            <person name="Benedito V.A."/>
            <person name="Mayer K.F."/>
            <person name="Gouzy J."/>
            <person name="Schoof H."/>
            <person name="Van de Peer Y."/>
            <person name="Proost S."/>
            <person name="Cook D.R."/>
            <person name="Meyers B.C."/>
            <person name="Spannagl M."/>
            <person name="Cheung F."/>
            <person name="De Mita S."/>
            <person name="Krishnakumar V."/>
            <person name="Gundlach H."/>
            <person name="Zhou S."/>
            <person name="Mudge J."/>
            <person name="Bharti A.K."/>
            <person name="Murray J.D."/>
            <person name="Naoumkina M.A."/>
            <person name="Rosen B."/>
            <person name="Silverstein K.A."/>
            <person name="Tang H."/>
            <person name="Rombauts S."/>
            <person name="Zhao P.X."/>
            <person name="Zhou P."/>
            <person name="Barbe V."/>
            <person name="Bardou P."/>
            <person name="Bechner M."/>
            <person name="Bellec A."/>
            <person name="Berger A."/>
            <person name="Berges H."/>
            <person name="Bidwell S."/>
            <person name="Bisseling T."/>
            <person name="Choisne N."/>
            <person name="Couloux A."/>
            <person name="Denny R."/>
            <person name="Deshpande S."/>
            <person name="Dai X."/>
            <person name="Doyle J.J."/>
            <person name="Dudez A.M."/>
            <person name="Farmer A.D."/>
            <person name="Fouteau S."/>
            <person name="Franken C."/>
            <person name="Gibelin C."/>
            <person name="Gish J."/>
            <person name="Goldstein S."/>
            <person name="Gonzalez A.J."/>
            <person name="Green P.J."/>
            <person name="Hallab A."/>
            <person name="Hartog M."/>
            <person name="Hua A."/>
            <person name="Humphray S.J."/>
            <person name="Jeong D.H."/>
            <person name="Jing Y."/>
            <person name="Jocker A."/>
            <person name="Kenton S.M."/>
            <person name="Kim D.J."/>
            <person name="Klee K."/>
            <person name="Lai H."/>
            <person name="Lang C."/>
            <person name="Lin S."/>
            <person name="Macmil S.L."/>
            <person name="Magdelenat G."/>
            <person name="Matthews L."/>
            <person name="McCorrison J."/>
            <person name="Monaghan E.L."/>
            <person name="Mun J.H."/>
            <person name="Najar F.Z."/>
            <person name="Nicholson C."/>
            <person name="Noirot C."/>
            <person name="O'Bleness M."/>
            <person name="Paule C.R."/>
            <person name="Poulain J."/>
            <person name="Prion F."/>
            <person name="Qin B."/>
            <person name="Qu C."/>
            <person name="Retzel E.F."/>
            <person name="Riddle C."/>
            <person name="Sallet E."/>
            <person name="Samain S."/>
            <person name="Samson N."/>
            <person name="Sanders I."/>
            <person name="Saurat O."/>
            <person name="Scarpelli C."/>
            <person name="Schiex T."/>
            <person name="Segurens B."/>
            <person name="Severin A.J."/>
            <person name="Sherrier D.J."/>
            <person name="Shi R."/>
            <person name="Sims S."/>
            <person name="Singer S.R."/>
            <person name="Sinharoy S."/>
            <person name="Sterck L."/>
            <person name="Viollet A."/>
            <person name="Wang B.B."/>
            <person name="Wang K."/>
            <person name="Wang M."/>
            <person name="Wang X."/>
            <person name="Warfsmann J."/>
            <person name="Weissenbach J."/>
            <person name="White D.D."/>
            <person name="White J.D."/>
            <person name="Wiley G.B."/>
            <person name="Wincker P."/>
            <person name="Xing Y."/>
            <person name="Yang L."/>
            <person name="Yao Z."/>
            <person name="Ying F."/>
            <person name="Zhai J."/>
            <person name="Zhou L."/>
            <person name="Zuber A."/>
            <person name="Denarie J."/>
            <person name="Dixon R.A."/>
            <person name="May G.D."/>
            <person name="Schwartz D.C."/>
            <person name="Rogers J."/>
            <person name="Quetier F."/>
            <person name="Town C.D."/>
            <person name="Roe B.A."/>
        </authorList>
    </citation>
    <scope>NUCLEOTIDE SEQUENCE [LARGE SCALE GENOMIC DNA]</scope>
    <source>
        <strain evidence="1">A17</strain>
        <strain evidence="2 3">cv. Jemalong A17</strain>
    </source>
</reference>
<evidence type="ECO:0000313" key="3">
    <source>
        <dbReference type="Proteomes" id="UP000002051"/>
    </source>
</evidence>
<accession>A0A072V8K7</accession>
<evidence type="ECO:0000313" key="2">
    <source>
        <dbReference type="EnsemblPlants" id="KEH38167"/>
    </source>
</evidence>
<dbReference type="Proteomes" id="UP000002051">
    <property type="component" value="Chromosome 2"/>
</dbReference>
<dbReference type="AlphaFoldDB" id="A0A072V8K7"/>
<proteinExistence type="predicted"/>
<keyword evidence="3" id="KW-1185">Reference proteome</keyword>
<dbReference type="HOGENOM" id="CLU_1995997_0_0_1"/>
<dbReference type="EMBL" id="CM001218">
    <property type="protein sequence ID" value="KEH38167.1"/>
    <property type="molecule type" value="Genomic_DNA"/>
</dbReference>
<name>A0A072V8K7_MEDTR</name>
<organism evidence="1 3">
    <name type="scientific">Medicago truncatula</name>
    <name type="common">Barrel medic</name>
    <name type="synonym">Medicago tribuloides</name>
    <dbReference type="NCBI Taxonomy" id="3880"/>
    <lineage>
        <taxon>Eukaryota</taxon>
        <taxon>Viridiplantae</taxon>
        <taxon>Streptophyta</taxon>
        <taxon>Embryophyta</taxon>
        <taxon>Tracheophyta</taxon>
        <taxon>Spermatophyta</taxon>
        <taxon>Magnoliopsida</taxon>
        <taxon>eudicotyledons</taxon>
        <taxon>Gunneridae</taxon>
        <taxon>Pentapetalae</taxon>
        <taxon>rosids</taxon>
        <taxon>fabids</taxon>
        <taxon>Fabales</taxon>
        <taxon>Fabaceae</taxon>
        <taxon>Papilionoideae</taxon>
        <taxon>50 kb inversion clade</taxon>
        <taxon>NPAAA clade</taxon>
        <taxon>Hologalegina</taxon>
        <taxon>IRL clade</taxon>
        <taxon>Trifolieae</taxon>
        <taxon>Medicago</taxon>
    </lineage>
</organism>